<name>A0A9Q1GBL2_SYNKA</name>
<dbReference type="AlphaFoldDB" id="A0A9Q1GBL2"/>
<comment type="caution">
    <text evidence="2">The sequence shown here is derived from an EMBL/GenBank/DDBJ whole genome shotgun (WGS) entry which is preliminary data.</text>
</comment>
<feature type="region of interest" description="Disordered" evidence="1">
    <location>
        <begin position="58"/>
        <end position="81"/>
    </location>
</feature>
<evidence type="ECO:0000313" key="2">
    <source>
        <dbReference type="EMBL" id="KAJ8381211.1"/>
    </source>
</evidence>
<evidence type="ECO:0000313" key="3">
    <source>
        <dbReference type="Proteomes" id="UP001152622"/>
    </source>
</evidence>
<organism evidence="2 3">
    <name type="scientific">Synaphobranchus kaupii</name>
    <name type="common">Kaup's arrowtooth eel</name>
    <dbReference type="NCBI Taxonomy" id="118154"/>
    <lineage>
        <taxon>Eukaryota</taxon>
        <taxon>Metazoa</taxon>
        <taxon>Chordata</taxon>
        <taxon>Craniata</taxon>
        <taxon>Vertebrata</taxon>
        <taxon>Euteleostomi</taxon>
        <taxon>Actinopterygii</taxon>
        <taxon>Neopterygii</taxon>
        <taxon>Teleostei</taxon>
        <taxon>Anguilliformes</taxon>
        <taxon>Synaphobranchidae</taxon>
        <taxon>Synaphobranchus</taxon>
    </lineage>
</organism>
<protein>
    <submittedName>
        <fullName evidence="2">Uncharacterized protein</fullName>
    </submittedName>
</protein>
<sequence>MRNSPIMQCDGASGNQDAPSDSQGMVCFKKVNLKVYKRGLDGRMRVYQLSSAATLSATEQNHTLSTSPSPLLPPPPSAEPAAPEATIYAKLKKREAWEALQEEMMRVSRSLDAPISSRCTTCHVEEEMVAYRCCDFGPCVVLCDSCVTETHQNSLHLPEQWKDFHYQTWPGSSHFNLEHHVPLLYRC</sequence>
<accession>A0A9Q1GBL2</accession>
<feature type="region of interest" description="Disordered" evidence="1">
    <location>
        <begin position="1"/>
        <end position="23"/>
    </location>
</feature>
<keyword evidence="3" id="KW-1185">Reference proteome</keyword>
<proteinExistence type="predicted"/>
<reference evidence="2" key="1">
    <citation type="journal article" date="2023" name="Science">
        <title>Genome structures resolve the early diversification of teleost fishes.</title>
        <authorList>
            <person name="Parey E."/>
            <person name="Louis A."/>
            <person name="Montfort J."/>
            <person name="Bouchez O."/>
            <person name="Roques C."/>
            <person name="Iampietro C."/>
            <person name="Lluch J."/>
            <person name="Castinel A."/>
            <person name="Donnadieu C."/>
            <person name="Desvignes T."/>
            <person name="Floi Bucao C."/>
            <person name="Jouanno E."/>
            <person name="Wen M."/>
            <person name="Mejri S."/>
            <person name="Dirks R."/>
            <person name="Jansen H."/>
            <person name="Henkel C."/>
            <person name="Chen W.J."/>
            <person name="Zahm M."/>
            <person name="Cabau C."/>
            <person name="Klopp C."/>
            <person name="Thompson A.W."/>
            <person name="Robinson-Rechavi M."/>
            <person name="Braasch I."/>
            <person name="Lecointre G."/>
            <person name="Bobe J."/>
            <person name="Postlethwait J.H."/>
            <person name="Berthelot C."/>
            <person name="Roest Crollius H."/>
            <person name="Guiguen Y."/>
        </authorList>
    </citation>
    <scope>NUCLEOTIDE SEQUENCE</scope>
    <source>
        <strain evidence="2">WJC10195</strain>
    </source>
</reference>
<dbReference type="Proteomes" id="UP001152622">
    <property type="component" value="Chromosome 1"/>
</dbReference>
<dbReference type="EMBL" id="JAINUF010000001">
    <property type="protein sequence ID" value="KAJ8381211.1"/>
    <property type="molecule type" value="Genomic_DNA"/>
</dbReference>
<gene>
    <name evidence="2" type="ORF">SKAU_G00019890</name>
</gene>
<feature type="compositionally biased region" description="Polar residues" evidence="1">
    <location>
        <begin position="13"/>
        <end position="23"/>
    </location>
</feature>
<evidence type="ECO:0000256" key="1">
    <source>
        <dbReference type="SAM" id="MobiDB-lite"/>
    </source>
</evidence>